<reference evidence="1 2" key="1">
    <citation type="submission" date="2013-11" db="EMBL/GenBank/DDBJ databases">
        <title>The Genome Sequence of Phytophthora parasitica P1976.</title>
        <authorList>
            <consortium name="The Broad Institute Genomics Platform"/>
            <person name="Russ C."/>
            <person name="Tyler B."/>
            <person name="Panabieres F."/>
            <person name="Shan W."/>
            <person name="Tripathy S."/>
            <person name="Grunwald N."/>
            <person name="Machado M."/>
            <person name="Johnson C.S."/>
            <person name="Walker B."/>
            <person name="Young S."/>
            <person name="Zeng Q."/>
            <person name="Gargeya S."/>
            <person name="Fitzgerald M."/>
            <person name="Haas B."/>
            <person name="Abouelleil A."/>
            <person name="Allen A.W."/>
            <person name="Alvarado L."/>
            <person name="Arachchi H.M."/>
            <person name="Berlin A.M."/>
            <person name="Chapman S.B."/>
            <person name="Gainer-Dewar J."/>
            <person name="Goldberg J."/>
            <person name="Griggs A."/>
            <person name="Gujja S."/>
            <person name="Hansen M."/>
            <person name="Howarth C."/>
            <person name="Imamovic A."/>
            <person name="Ireland A."/>
            <person name="Larimer J."/>
            <person name="McCowan C."/>
            <person name="Murphy C."/>
            <person name="Pearson M."/>
            <person name="Poon T.W."/>
            <person name="Priest M."/>
            <person name="Roberts A."/>
            <person name="Saif S."/>
            <person name="Shea T."/>
            <person name="Sisk P."/>
            <person name="Sykes S."/>
            <person name="Wortman J."/>
            <person name="Nusbaum C."/>
            <person name="Birren B."/>
        </authorList>
    </citation>
    <scope>NUCLEOTIDE SEQUENCE [LARGE SCALE GENOMIC DNA]</scope>
    <source>
        <strain evidence="1 2">P1976</strain>
    </source>
</reference>
<gene>
    <name evidence="1" type="ORF">F444_13764</name>
</gene>
<protein>
    <submittedName>
        <fullName evidence="1">Uncharacterized protein</fullName>
    </submittedName>
</protein>
<comment type="caution">
    <text evidence="1">The sequence shown here is derived from an EMBL/GenBank/DDBJ whole genome shotgun (WGS) entry which is preliminary data.</text>
</comment>
<dbReference type="Proteomes" id="UP000028582">
    <property type="component" value="Unassembled WGS sequence"/>
</dbReference>
<evidence type="ECO:0000313" key="2">
    <source>
        <dbReference type="Proteomes" id="UP000028582"/>
    </source>
</evidence>
<accession>A0A080ZSS9</accession>
<dbReference type="AlphaFoldDB" id="A0A080ZSS9"/>
<proteinExistence type="predicted"/>
<sequence>MQAHEDSLRCSCQVHVRDTRTEFEAQDNNPLQANILSFRKRKIGLKPKQYGWREGVEDELLQNIARQKLLKDLERQSD</sequence>
<organism evidence="1 2">
    <name type="scientific">Phytophthora nicotianae P1976</name>
    <dbReference type="NCBI Taxonomy" id="1317066"/>
    <lineage>
        <taxon>Eukaryota</taxon>
        <taxon>Sar</taxon>
        <taxon>Stramenopiles</taxon>
        <taxon>Oomycota</taxon>
        <taxon>Peronosporomycetes</taxon>
        <taxon>Peronosporales</taxon>
        <taxon>Peronosporaceae</taxon>
        <taxon>Phytophthora</taxon>
    </lineage>
</organism>
<evidence type="ECO:0000313" key="1">
    <source>
        <dbReference type="EMBL" id="ETO69690.1"/>
    </source>
</evidence>
<dbReference type="EMBL" id="ANJA01002518">
    <property type="protein sequence ID" value="ETO69690.1"/>
    <property type="molecule type" value="Genomic_DNA"/>
</dbReference>
<name>A0A080ZSS9_PHYNI</name>